<evidence type="ECO:0000256" key="2">
    <source>
        <dbReference type="ARBA" id="ARBA00004377"/>
    </source>
</evidence>
<proteinExistence type="inferred from homology"/>
<reference evidence="14" key="1">
    <citation type="submission" date="2020-01" db="EMBL/GenBank/DDBJ databases">
        <title>Caldichromatium gen. nov., sp. nov., a thermophilic purple sulfur bacterium member of the family Chromatiaceae isolated from Nakabusa hot spring, Japan.</title>
        <authorList>
            <person name="Saini M.K."/>
            <person name="Hanada S."/>
            <person name="Tank M."/>
        </authorList>
    </citation>
    <scope>NUCLEOTIDE SEQUENCE [LARGE SCALE GENOMIC DNA]</scope>
    <source>
        <strain evidence="14">No.7</strain>
    </source>
</reference>
<evidence type="ECO:0000256" key="7">
    <source>
        <dbReference type="ARBA" id="ARBA00022519"/>
    </source>
</evidence>
<name>A0A6G7VER4_9GAMM</name>
<dbReference type="InterPro" id="IPR007078">
    <property type="entry name" value="Haem_export_protD_CcmD"/>
</dbReference>
<dbReference type="Pfam" id="PF04995">
    <property type="entry name" value="CcmD"/>
    <property type="match status" value="1"/>
</dbReference>
<evidence type="ECO:0000313" key="14">
    <source>
        <dbReference type="Proteomes" id="UP000502699"/>
    </source>
</evidence>
<keyword evidence="14" id="KW-1185">Reference proteome</keyword>
<dbReference type="RefSeq" id="WP_166271221.1">
    <property type="nucleotide sequence ID" value="NZ_CP048029.1"/>
</dbReference>
<sequence length="68" mass="7462">MSEFFAQGGYGFFVWGAYGMVAIVLLSEVLQLRVRQRALFARLSRLKRLAAANPVGTSAADLGQRQAE</sequence>
<feature type="transmembrane region" description="Helical" evidence="12">
    <location>
        <begin position="12"/>
        <end position="32"/>
    </location>
</feature>
<evidence type="ECO:0000256" key="9">
    <source>
        <dbReference type="ARBA" id="ARBA00022748"/>
    </source>
</evidence>
<evidence type="ECO:0000256" key="3">
    <source>
        <dbReference type="ARBA" id="ARBA00008741"/>
    </source>
</evidence>
<evidence type="ECO:0000256" key="8">
    <source>
        <dbReference type="ARBA" id="ARBA00022692"/>
    </source>
</evidence>
<keyword evidence="6 12" id="KW-1003">Cell membrane</keyword>
<comment type="similarity">
    <text evidence="3 12">Belongs to the CcmD/CycX/HelD family.</text>
</comment>
<gene>
    <name evidence="13" type="primary">ccmD</name>
    <name evidence="13" type="ORF">GWK36_11280</name>
</gene>
<evidence type="ECO:0000256" key="4">
    <source>
        <dbReference type="ARBA" id="ARBA00016461"/>
    </source>
</evidence>
<comment type="function">
    <text evidence="1 12">Required for the export of heme to the periplasm for the biogenesis of c-type cytochromes.</text>
</comment>
<keyword evidence="7 12" id="KW-0997">Cell inner membrane</keyword>
<evidence type="ECO:0000313" key="13">
    <source>
        <dbReference type="EMBL" id="QIK38464.1"/>
    </source>
</evidence>
<comment type="subcellular location">
    <subcellularLocation>
        <location evidence="2 12">Cell inner membrane</location>
        <topology evidence="2 12">Single-pass membrane protein</topology>
    </subcellularLocation>
</comment>
<accession>A0A6G7VER4</accession>
<evidence type="ECO:0000256" key="1">
    <source>
        <dbReference type="ARBA" id="ARBA00002442"/>
    </source>
</evidence>
<keyword evidence="9 12" id="KW-0201">Cytochrome c-type biogenesis</keyword>
<keyword evidence="11 12" id="KW-0472">Membrane</keyword>
<keyword evidence="10 12" id="KW-1133">Transmembrane helix</keyword>
<organism evidence="13 14">
    <name type="scientific">Caldichromatium japonicum</name>
    <dbReference type="NCBI Taxonomy" id="2699430"/>
    <lineage>
        <taxon>Bacteria</taxon>
        <taxon>Pseudomonadati</taxon>
        <taxon>Pseudomonadota</taxon>
        <taxon>Gammaproteobacteria</taxon>
        <taxon>Chromatiales</taxon>
        <taxon>Chromatiaceae</taxon>
        <taxon>Caldichromatium</taxon>
    </lineage>
</organism>
<evidence type="ECO:0000256" key="5">
    <source>
        <dbReference type="ARBA" id="ARBA00022448"/>
    </source>
</evidence>
<dbReference type="AlphaFoldDB" id="A0A6G7VER4"/>
<dbReference type="KEGG" id="cjap:GWK36_11280"/>
<evidence type="ECO:0000256" key="12">
    <source>
        <dbReference type="RuleBase" id="RU363101"/>
    </source>
</evidence>
<dbReference type="Proteomes" id="UP000502699">
    <property type="component" value="Chromosome"/>
</dbReference>
<protein>
    <recommendedName>
        <fullName evidence="4 12">Heme exporter protein D</fullName>
    </recommendedName>
</protein>
<evidence type="ECO:0000256" key="11">
    <source>
        <dbReference type="ARBA" id="ARBA00023136"/>
    </source>
</evidence>
<dbReference type="EMBL" id="CP048029">
    <property type="protein sequence ID" value="QIK38464.1"/>
    <property type="molecule type" value="Genomic_DNA"/>
</dbReference>
<dbReference type="NCBIfam" id="TIGR03141">
    <property type="entry name" value="cytochro_ccmD"/>
    <property type="match status" value="1"/>
</dbReference>
<keyword evidence="5 12" id="KW-0813">Transport</keyword>
<evidence type="ECO:0000256" key="6">
    <source>
        <dbReference type="ARBA" id="ARBA00022475"/>
    </source>
</evidence>
<dbReference type="GO" id="GO:0005886">
    <property type="term" value="C:plasma membrane"/>
    <property type="evidence" value="ECO:0007669"/>
    <property type="project" value="UniProtKB-SubCell"/>
</dbReference>
<dbReference type="GO" id="GO:0015886">
    <property type="term" value="P:heme transport"/>
    <property type="evidence" value="ECO:0007669"/>
    <property type="project" value="InterPro"/>
</dbReference>
<evidence type="ECO:0000256" key="10">
    <source>
        <dbReference type="ARBA" id="ARBA00022989"/>
    </source>
</evidence>
<dbReference type="GO" id="GO:0017004">
    <property type="term" value="P:cytochrome complex assembly"/>
    <property type="evidence" value="ECO:0007669"/>
    <property type="project" value="UniProtKB-KW"/>
</dbReference>
<keyword evidence="8 12" id="KW-0812">Transmembrane</keyword>